<gene>
    <name evidence="1" type="ORF">L6452_39737</name>
</gene>
<dbReference type="EMBL" id="CM042061">
    <property type="protein sequence ID" value="KAI3673613.1"/>
    <property type="molecule type" value="Genomic_DNA"/>
</dbReference>
<evidence type="ECO:0000313" key="1">
    <source>
        <dbReference type="EMBL" id="KAI3673613.1"/>
    </source>
</evidence>
<sequence>MGAQKNTLQTTVIPPAGKPTTLQFLFDLDSQSFTTQNDDKKTQIFEQLLSIILYCTNHHSNDQESSLKKLKLTQLLSIIKTSKTLISDQTLKFLFNMLSSNLFRPLPPLPSSSTVSLISPDDDDCIANAPSSAAAWAHLQTVYDILLRLIIKNDAKSLGNEHFVSQSFVNNLLVLFQSGDPRERDAVKNVVHRIYAKFTFYRSFMRKAMTDVLLDYVYESDEYHHRRNGIGEMLEIWGSIINGFTVPLKEEHKVFLSRVLVPLHKVKNMQVYHRQLAYCVTEFVKKEAEMGGIVIGKILRYWPVSNCEKEVLWIGELEEIVENMDCGQFLNLGFPLWIRITKCIKSSNSQVAERALYVWNNEPFLKVVSQELDKVFPILVEAIEKNLMWHWNKNVRELTQNVKTLLEDLEPALYRKCLEMIEIHKLTTRIDENTRRKRWERIETITRAKN</sequence>
<reference evidence="1 2" key="2">
    <citation type="journal article" date="2022" name="Mol. Ecol. Resour.">
        <title>The genomes of chicory, endive, great burdock and yacon provide insights into Asteraceae paleo-polyploidization history and plant inulin production.</title>
        <authorList>
            <person name="Fan W."/>
            <person name="Wang S."/>
            <person name="Wang H."/>
            <person name="Wang A."/>
            <person name="Jiang F."/>
            <person name="Liu H."/>
            <person name="Zhao H."/>
            <person name="Xu D."/>
            <person name="Zhang Y."/>
        </authorList>
    </citation>
    <scope>NUCLEOTIDE SEQUENCE [LARGE SCALE GENOMIC DNA]</scope>
    <source>
        <strain evidence="2">cv. Niubang</strain>
    </source>
</reference>
<organism evidence="1 2">
    <name type="scientific">Arctium lappa</name>
    <name type="common">Greater burdock</name>
    <name type="synonym">Lappa major</name>
    <dbReference type="NCBI Taxonomy" id="4217"/>
    <lineage>
        <taxon>Eukaryota</taxon>
        <taxon>Viridiplantae</taxon>
        <taxon>Streptophyta</taxon>
        <taxon>Embryophyta</taxon>
        <taxon>Tracheophyta</taxon>
        <taxon>Spermatophyta</taxon>
        <taxon>Magnoliopsida</taxon>
        <taxon>eudicotyledons</taxon>
        <taxon>Gunneridae</taxon>
        <taxon>Pentapetalae</taxon>
        <taxon>asterids</taxon>
        <taxon>campanulids</taxon>
        <taxon>Asterales</taxon>
        <taxon>Asteraceae</taxon>
        <taxon>Carduoideae</taxon>
        <taxon>Cardueae</taxon>
        <taxon>Arctiinae</taxon>
        <taxon>Arctium</taxon>
    </lineage>
</organism>
<protein>
    <submittedName>
        <fullName evidence="1">Uncharacterized protein</fullName>
    </submittedName>
</protein>
<evidence type="ECO:0000313" key="2">
    <source>
        <dbReference type="Proteomes" id="UP001055879"/>
    </source>
</evidence>
<accession>A0ACB8XUA5</accession>
<keyword evidence="2" id="KW-1185">Reference proteome</keyword>
<reference evidence="2" key="1">
    <citation type="journal article" date="2022" name="Mol. Ecol. Resour.">
        <title>The genomes of chicory, endive, great burdock and yacon provide insights into Asteraceae palaeo-polyploidization history and plant inulin production.</title>
        <authorList>
            <person name="Fan W."/>
            <person name="Wang S."/>
            <person name="Wang H."/>
            <person name="Wang A."/>
            <person name="Jiang F."/>
            <person name="Liu H."/>
            <person name="Zhao H."/>
            <person name="Xu D."/>
            <person name="Zhang Y."/>
        </authorList>
    </citation>
    <scope>NUCLEOTIDE SEQUENCE [LARGE SCALE GENOMIC DNA]</scope>
    <source>
        <strain evidence="2">cv. Niubang</strain>
    </source>
</reference>
<name>A0ACB8XUA5_ARCLA</name>
<dbReference type="Proteomes" id="UP001055879">
    <property type="component" value="Linkage Group LG15"/>
</dbReference>
<proteinExistence type="predicted"/>
<comment type="caution">
    <text evidence="1">The sequence shown here is derived from an EMBL/GenBank/DDBJ whole genome shotgun (WGS) entry which is preliminary data.</text>
</comment>